<dbReference type="GO" id="GO:0003677">
    <property type="term" value="F:DNA binding"/>
    <property type="evidence" value="ECO:0007669"/>
    <property type="project" value="UniProtKB-KW"/>
</dbReference>
<dbReference type="Proteomes" id="UP000318405">
    <property type="component" value="Unassembled WGS sequence"/>
</dbReference>
<dbReference type="GO" id="GO:0003700">
    <property type="term" value="F:DNA-binding transcription factor activity"/>
    <property type="evidence" value="ECO:0007669"/>
    <property type="project" value="InterPro"/>
</dbReference>
<dbReference type="CDD" id="cd07377">
    <property type="entry name" value="WHTH_GntR"/>
    <property type="match status" value="1"/>
</dbReference>
<dbReference type="EMBL" id="VLTJ01000027">
    <property type="protein sequence ID" value="TSH93623.1"/>
    <property type="molecule type" value="Genomic_DNA"/>
</dbReference>
<evidence type="ECO:0000256" key="1">
    <source>
        <dbReference type="ARBA" id="ARBA00023015"/>
    </source>
</evidence>
<reference evidence="5 6" key="1">
    <citation type="submission" date="2019-07" db="EMBL/GenBank/DDBJ databases">
        <title>Qingshengfaniella alkalisoli gen. nov., sp. nov., isolated from saline soil.</title>
        <authorList>
            <person name="Xu L."/>
            <person name="Huang X.-X."/>
            <person name="Sun J.-Q."/>
        </authorList>
    </citation>
    <scope>NUCLEOTIDE SEQUENCE [LARGE SCALE GENOMIC DNA]</scope>
    <source>
        <strain evidence="5 6">DSM 27279</strain>
    </source>
</reference>
<dbReference type="SUPFAM" id="SSF46785">
    <property type="entry name" value="Winged helix' DNA-binding domain"/>
    <property type="match status" value="1"/>
</dbReference>
<keyword evidence="6" id="KW-1185">Reference proteome</keyword>
<dbReference type="PANTHER" id="PTHR43537">
    <property type="entry name" value="TRANSCRIPTIONAL REGULATOR, GNTR FAMILY"/>
    <property type="match status" value="1"/>
</dbReference>
<gene>
    <name evidence="5" type="ORF">FOZ76_13685</name>
</gene>
<dbReference type="PRINTS" id="PR00035">
    <property type="entry name" value="HTHGNTR"/>
</dbReference>
<dbReference type="Gene3D" id="1.10.10.10">
    <property type="entry name" value="Winged helix-like DNA-binding domain superfamily/Winged helix DNA-binding domain"/>
    <property type="match status" value="1"/>
</dbReference>
<dbReference type="InterPro" id="IPR000524">
    <property type="entry name" value="Tscrpt_reg_HTH_GntR"/>
</dbReference>
<keyword evidence="1" id="KW-0805">Transcription regulation</keyword>
<dbReference type="PROSITE" id="PS50949">
    <property type="entry name" value="HTH_GNTR"/>
    <property type="match status" value="1"/>
</dbReference>
<feature type="domain" description="HTH gntR-type" evidence="4">
    <location>
        <begin position="10"/>
        <end position="79"/>
    </location>
</feature>
<dbReference type="SMART" id="SM00895">
    <property type="entry name" value="FCD"/>
    <property type="match status" value="1"/>
</dbReference>
<sequence length="236" mass="26196">MSSLTRIQVPKSCDLLAAELRKRILDGEFRDGEALPVERELVAQTGLSRSSVREALRILQTEGLVRTRPGRYGGTVANRPTAEHLADQVNVFVRGRRIGLHEIVAAREAIEPMLARYAALHRTDEDLALLRASTAAMEAAVHELPRFLEANVRWHLAVAQASHNQILQAFIQSITHLIHEATQVEEVAAAETRAMVVRAHRSVLAAIEAGDADAAQRRMQRHVMAYSQQLDPLFAQ</sequence>
<dbReference type="SUPFAM" id="SSF48008">
    <property type="entry name" value="GntR ligand-binding domain-like"/>
    <property type="match status" value="1"/>
</dbReference>
<keyword evidence="3" id="KW-0804">Transcription</keyword>
<evidence type="ECO:0000313" key="5">
    <source>
        <dbReference type="EMBL" id="TSH93623.1"/>
    </source>
</evidence>
<dbReference type="InterPro" id="IPR036390">
    <property type="entry name" value="WH_DNA-bd_sf"/>
</dbReference>
<dbReference type="SMART" id="SM00345">
    <property type="entry name" value="HTH_GNTR"/>
    <property type="match status" value="1"/>
</dbReference>
<dbReference type="InterPro" id="IPR036388">
    <property type="entry name" value="WH-like_DNA-bd_sf"/>
</dbReference>
<dbReference type="Pfam" id="PF07729">
    <property type="entry name" value="FCD"/>
    <property type="match status" value="1"/>
</dbReference>
<evidence type="ECO:0000256" key="2">
    <source>
        <dbReference type="ARBA" id="ARBA00023125"/>
    </source>
</evidence>
<dbReference type="RefSeq" id="WP_143948835.1">
    <property type="nucleotide sequence ID" value="NZ_BAABMB010000006.1"/>
</dbReference>
<evidence type="ECO:0000256" key="3">
    <source>
        <dbReference type="ARBA" id="ARBA00023163"/>
    </source>
</evidence>
<comment type="caution">
    <text evidence="5">The sequence shown here is derived from an EMBL/GenBank/DDBJ whole genome shotgun (WGS) entry which is preliminary data.</text>
</comment>
<accession>A0A556AL72</accession>
<proteinExistence type="predicted"/>
<dbReference type="Gene3D" id="1.20.120.530">
    <property type="entry name" value="GntR ligand-binding domain-like"/>
    <property type="match status" value="1"/>
</dbReference>
<dbReference type="OrthoDB" id="5296437at2"/>
<dbReference type="AlphaFoldDB" id="A0A556AL72"/>
<protein>
    <submittedName>
        <fullName evidence="5">FadR family transcriptional regulator</fullName>
    </submittedName>
</protein>
<keyword evidence="2" id="KW-0238">DNA-binding</keyword>
<evidence type="ECO:0000313" key="6">
    <source>
        <dbReference type="Proteomes" id="UP000318405"/>
    </source>
</evidence>
<evidence type="ECO:0000259" key="4">
    <source>
        <dbReference type="PROSITE" id="PS50949"/>
    </source>
</evidence>
<dbReference type="Pfam" id="PF00392">
    <property type="entry name" value="GntR"/>
    <property type="match status" value="1"/>
</dbReference>
<dbReference type="PANTHER" id="PTHR43537:SF5">
    <property type="entry name" value="UXU OPERON TRANSCRIPTIONAL REGULATOR"/>
    <property type="match status" value="1"/>
</dbReference>
<name>A0A556AL72_9BURK</name>
<dbReference type="InterPro" id="IPR011711">
    <property type="entry name" value="GntR_C"/>
</dbReference>
<organism evidence="5 6">
    <name type="scientific">Verticiella sediminum</name>
    <dbReference type="NCBI Taxonomy" id="1247510"/>
    <lineage>
        <taxon>Bacteria</taxon>
        <taxon>Pseudomonadati</taxon>
        <taxon>Pseudomonadota</taxon>
        <taxon>Betaproteobacteria</taxon>
        <taxon>Burkholderiales</taxon>
        <taxon>Alcaligenaceae</taxon>
        <taxon>Verticiella</taxon>
    </lineage>
</organism>
<dbReference type="InterPro" id="IPR008920">
    <property type="entry name" value="TF_FadR/GntR_C"/>
</dbReference>